<dbReference type="RefSeq" id="WP_048809093.1">
    <property type="nucleotide sequence ID" value="NZ_DAIQHQ010000003.1"/>
</dbReference>
<accession>A0A0F0LU07</accession>
<keyword evidence="1" id="KW-1133">Transmembrane helix</keyword>
<dbReference type="EMBL" id="JYIY01000073">
    <property type="protein sequence ID" value="KJL36623.1"/>
    <property type="molecule type" value="Genomic_DNA"/>
</dbReference>
<dbReference type="Proteomes" id="UP000033451">
    <property type="component" value="Unassembled WGS sequence"/>
</dbReference>
<feature type="transmembrane region" description="Helical" evidence="1">
    <location>
        <begin position="65"/>
        <end position="86"/>
    </location>
</feature>
<gene>
    <name evidence="2" type="ORF">RR49_01636</name>
</gene>
<dbReference type="STRING" id="400772.RR49_01636"/>
<sequence>MSDTPDTSAPVRQRATVRRAPKFTVFLVIGAAVGLVAAMVLTFAFHGADETSVTGVTYTQLQVFGFLLLVCVAVGVLLALLVAVVLDRTVGRRVVEVEVERDRIRIEE</sequence>
<name>A0A0F0LU07_9MICO</name>
<dbReference type="AlphaFoldDB" id="A0A0F0LU07"/>
<evidence type="ECO:0000256" key="1">
    <source>
        <dbReference type="SAM" id="Phobius"/>
    </source>
</evidence>
<protein>
    <recommendedName>
        <fullName evidence="4">Potassium transporter Trk</fullName>
    </recommendedName>
</protein>
<evidence type="ECO:0000313" key="2">
    <source>
        <dbReference type="EMBL" id="KJL36623.1"/>
    </source>
</evidence>
<dbReference type="PATRIC" id="fig|400772.4.peg.1656"/>
<keyword evidence="1" id="KW-0812">Transmembrane</keyword>
<evidence type="ECO:0008006" key="4">
    <source>
        <dbReference type="Google" id="ProtNLM"/>
    </source>
</evidence>
<organism evidence="2 3">
    <name type="scientific">Microbacterium ginsengisoli</name>
    <dbReference type="NCBI Taxonomy" id="400772"/>
    <lineage>
        <taxon>Bacteria</taxon>
        <taxon>Bacillati</taxon>
        <taxon>Actinomycetota</taxon>
        <taxon>Actinomycetes</taxon>
        <taxon>Micrococcales</taxon>
        <taxon>Microbacteriaceae</taxon>
        <taxon>Microbacterium</taxon>
    </lineage>
</organism>
<proteinExistence type="predicted"/>
<reference evidence="2 3" key="1">
    <citation type="submission" date="2015-02" db="EMBL/GenBank/DDBJ databases">
        <title>Draft genome sequences of ten Microbacterium spp. with emphasis on heavy metal contaminated environments.</title>
        <authorList>
            <person name="Corretto E."/>
        </authorList>
    </citation>
    <scope>NUCLEOTIDE SEQUENCE [LARGE SCALE GENOMIC DNA]</scope>
    <source>
        <strain evidence="2 3">DSM 18659</strain>
    </source>
</reference>
<comment type="caution">
    <text evidence="2">The sequence shown here is derived from an EMBL/GenBank/DDBJ whole genome shotgun (WGS) entry which is preliminary data.</text>
</comment>
<evidence type="ECO:0000313" key="3">
    <source>
        <dbReference type="Proteomes" id="UP000033451"/>
    </source>
</evidence>
<keyword evidence="3" id="KW-1185">Reference proteome</keyword>
<keyword evidence="1" id="KW-0472">Membrane</keyword>
<feature type="transmembrane region" description="Helical" evidence="1">
    <location>
        <begin position="23"/>
        <end position="45"/>
    </location>
</feature>